<dbReference type="AlphaFoldDB" id="A0A023UEV3"/>
<keyword evidence="1" id="KW-0805">Transcription regulation</keyword>
<dbReference type="InterPro" id="IPR009057">
    <property type="entry name" value="Homeodomain-like_sf"/>
</dbReference>
<keyword evidence="6" id="KW-0614">Plasmid</keyword>
<evidence type="ECO:0000256" key="2">
    <source>
        <dbReference type="ARBA" id="ARBA00023125"/>
    </source>
</evidence>
<dbReference type="EMBL" id="KJ125070">
    <property type="protein sequence ID" value="AHX99591.1"/>
    <property type="molecule type" value="Genomic_DNA"/>
</dbReference>
<dbReference type="GO" id="GO:0003700">
    <property type="term" value="F:DNA-binding transcription factor activity"/>
    <property type="evidence" value="ECO:0007669"/>
    <property type="project" value="TreeGrafter"/>
</dbReference>
<reference evidence="6" key="2">
    <citation type="submission" date="2015-03" db="EMBL/GenBank/DDBJ databases">
        <title>completed sequence of plasmid pHNAH4-1.</title>
        <authorList>
            <person name="Liu J."/>
            <person name="He D."/>
            <person name="Partridge S.R."/>
        </authorList>
    </citation>
    <scope>NUCLEOTIDE SEQUENCE</scope>
    <source>
        <strain evidence="6">AHC4</strain>
        <plasmid evidence="6">pHNAH4-1</plasmid>
    </source>
</reference>
<evidence type="ECO:0000256" key="1">
    <source>
        <dbReference type="ARBA" id="ARBA00023015"/>
    </source>
</evidence>
<keyword evidence="3" id="KW-0804">Transcription</keyword>
<evidence type="ECO:0000259" key="5">
    <source>
        <dbReference type="PROSITE" id="PS50977"/>
    </source>
</evidence>
<dbReference type="Pfam" id="PF00440">
    <property type="entry name" value="TetR_N"/>
    <property type="match status" value="1"/>
</dbReference>
<dbReference type="PANTHER" id="PTHR30055:SF234">
    <property type="entry name" value="HTH-TYPE TRANSCRIPTIONAL REGULATOR BETI"/>
    <property type="match status" value="1"/>
</dbReference>
<dbReference type="Gene3D" id="1.10.357.10">
    <property type="entry name" value="Tetracycline Repressor, domain 2"/>
    <property type="match status" value="1"/>
</dbReference>
<proteinExistence type="predicted"/>
<dbReference type="PANTHER" id="PTHR30055">
    <property type="entry name" value="HTH-TYPE TRANSCRIPTIONAL REGULATOR RUTR"/>
    <property type="match status" value="1"/>
</dbReference>
<organism evidence="6">
    <name type="scientific">Escherichia coli</name>
    <dbReference type="NCBI Taxonomy" id="562"/>
    <lineage>
        <taxon>Bacteria</taxon>
        <taxon>Pseudomonadati</taxon>
        <taxon>Pseudomonadota</taxon>
        <taxon>Gammaproteobacteria</taxon>
        <taxon>Enterobacterales</taxon>
        <taxon>Enterobacteriaceae</taxon>
        <taxon>Escherichia</taxon>
    </lineage>
</organism>
<reference evidence="6" key="1">
    <citation type="journal article" date="2015" name="Antimicrob. Agents Chemother.">
        <title>blaCTX-M-1/9/1 Hybrid Genes May Have Been Generated from blaCTX-M-15 on an IncI2 Plasmid.</title>
        <authorList>
            <person name="Liu L."/>
            <person name="He D."/>
            <person name="Lv L."/>
            <person name="Liu W."/>
            <person name="Chen X."/>
            <person name="Zeng Z."/>
            <person name="Partridge S.R."/>
            <person name="Liu J.H."/>
        </authorList>
    </citation>
    <scope>NUCLEOTIDE SEQUENCE</scope>
    <source>
        <strain evidence="6">AHC4</strain>
        <plasmid evidence="6">pHNAH4-1</plasmid>
    </source>
</reference>
<evidence type="ECO:0000256" key="3">
    <source>
        <dbReference type="ARBA" id="ARBA00023163"/>
    </source>
</evidence>
<keyword evidence="6" id="KW-0808">Transferase</keyword>
<dbReference type="GO" id="GO:0016740">
    <property type="term" value="F:transferase activity"/>
    <property type="evidence" value="ECO:0007669"/>
    <property type="project" value="UniProtKB-KW"/>
</dbReference>
<feature type="DNA-binding region" description="H-T-H motif" evidence="4">
    <location>
        <begin position="30"/>
        <end position="49"/>
    </location>
</feature>
<geneLocation type="plasmid" evidence="6">
    <name>pHNAH4-1</name>
</geneLocation>
<evidence type="ECO:0000313" key="6">
    <source>
        <dbReference type="EMBL" id="AHX99591.1"/>
    </source>
</evidence>
<dbReference type="GO" id="GO:0000976">
    <property type="term" value="F:transcription cis-regulatory region binding"/>
    <property type="evidence" value="ECO:0007669"/>
    <property type="project" value="TreeGrafter"/>
</dbReference>
<feature type="domain" description="HTH tetR-type" evidence="5">
    <location>
        <begin position="7"/>
        <end position="67"/>
    </location>
</feature>
<evidence type="ECO:0000256" key="4">
    <source>
        <dbReference type="PROSITE-ProRule" id="PRU00335"/>
    </source>
</evidence>
<accession>A0A023UEV3</accession>
<keyword evidence="2 4" id="KW-0238">DNA-binding</keyword>
<dbReference type="InterPro" id="IPR050109">
    <property type="entry name" value="HTH-type_TetR-like_transc_reg"/>
</dbReference>
<protein>
    <submittedName>
        <fullName evidence="6">Macrolide 2'-phosphotransferase I repressor A, erythromycin resistance repressor protein</fullName>
    </submittedName>
</protein>
<dbReference type="InterPro" id="IPR001647">
    <property type="entry name" value="HTH_TetR"/>
</dbReference>
<dbReference type="SUPFAM" id="SSF46689">
    <property type="entry name" value="Homeodomain-like"/>
    <property type="match status" value="1"/>
</dbReference>
<sequence length="195" mass="21759">MMPRPKLKSDDEVLEAATVVLKRCGPIEFTLSGVAKEVGLSRAALIQRFTNRDTLLVRMMERGVEQVRHYLNAIPIGAGPQGLWEFLQVLVRSMNTRNDFSVNYLISWYELQVPELRTLAIQRNRAVVEGIRKRLPPGAPAAAELLLHSVIAGATMQWAVDPDGELADHVLAQIAAILCLMFPEHDDFQLLQAHA</sequence>
<dbReference type="PROSITE" id="PS50977">
    <property type="entry name" value="HTH_TETR_2"/>
    <property type="match status" value="1"/>
</dbReference>
<name>A0A023UEV3_ECOLX</name>
<gene>
    <name evidence="6" type="primary">mphR</name>
    <name evidence="6" type="ORF">orf00015</name>
</gene>